<proteinExistence type="predicted"/>
<dbReference type="RefSeq" id="WP_090793683.1">
    <property type="nucleotide sequence ID" value="NZ_BOND01000008.1"/>
</dbReference>
<dbReference type="STRING" id="137265.SAMN05421684_3703"/>
<organism evidence="1 2">
    <name type="scientific">Asanoa ishikariensis</name>
    <dbReference type="NCBI Taxonomy" id="137265"/>
    <lineage>
        <taxon>Bacteria</taxon>
        <taxon>Bacillati</taxon>
        <taxon>Actinomycetota</taxon>
        <taxon>Actinomycetes</taxon>
        <taxon>Micromonosporales</taxon>
        <taxon>Micromonosporaceae</taxon>
        <taxon>Asanoa</taxon>
    </lineage>
</organism>
<sequence length="115" mass="11847">MLGSEDRGEALRDDLARLRLLAQAPEFPAGTATLSTASLTFAASLEVCQALAARLADAGVAEHARLIRHTATALMIPAPEASDAAAVAELRRLLGDLSLLLDGARTTVEGLTPSG</sequence>
<dbReference type="AlphaFoldDB" id="A0A1H3RCF3"/>
<reference evidence="2" key="1">
    <citation type="submission" date="2016-10" db="EMBL/GenBank/DDBJ databases">
        <authorList>
            <person name="Varghese N."/>
            <person name="Submissions S."/>
        </authorList>
    </citation>
    <scope>NUCLEOTIDE SEQUENCE [LARGE SCALE GENOMIC DNA]</scope>
    <source>
        <strain evidence="2">DSM 44718</strain>
    </source>
</reference>
<protein>
    <submittedName>
        <fullName evidence="1">Uncharacterized protein</fullName>
    </submittedName>
</protein>
<evidence type="ECO:0000313" key="1">
    <source>
        <dbReference type="EMBL" id="SDZ23347.1"/>
    </source>
</evidence>
<dbReference type="Proteomes" id="UP000199632">
    <property type="component" value="Unassembled WGS sequence"/>
</dbReference>
<accession>A0A1H3RCF3</accession>
<evidence type="ECO:0000313" key="2">
    <source>
        <dbReference type="Proteomes" id="UP000199632"/>
    </source>
</evidence>
<keyword evidence="2" id="KW-1185">Reference proteome</keyword>
<dbReference type="EMBL" id="FNQB01000002">
    <property type="protein sequence ID" value="SDZ23347.1"/>
    <property type="molecule type" value="Genomic_DNA"/>
</dbReference>
<gene>
    <name evidence="1" type="ORF">SAMN05421684_3703</name>
</gene>
<name>A0A1H3RCF3_9ACTN</name>